<proteinExistence type="predicted"/>
<organism evidence="1 2">
    <name type="scientific">Bacillus thuringiensis</name>
    <dbReference type="NCBI Taxonomy" id="1428"/>
    <lineage>
        <taxon>Bacteria</taxon>
        <taxon>Bacillati</taxon>
        <taxon>Bacillota</taxon>
        <taxon>Bacilli</taxon>
        <taxon>Bacillales</taxon>
        <taxon>Bacillaceae</taxon>
        <taxon>Bacillus</taxon>
        <taxon>Bacillus cereus group</taxon>
    </lineage>
</organism>
<name>A0A9X7GFS6_BACTU</name>
<dbReference type="EMBL" id="NVDU01000003">
    <property type="protein sequence ID" value="PFV35657.1"/>
    <property type="molecule type" value="Genomic_DNA"/>
</dbReference>
<protein>
    <submittedName>
        <fullName evidence="1">Uncharacterized protein</fullName>
    </submittedName>
</protein>
<accession>A0A9X7GFS6</accession>
<sequence>MQKKKNILIVTRDFSKEVSTRFERIIMIPVKGMAENLRGLSVDQILAPKKMNTNEQEWFNESIFPLAINGHSKNMKITYY</sequence>
<comment type="caution">
    <text evidence="1">The sequence shown here is derived from an EMBL/GenBank/DDBJ whole genome shotgun (WGS) entry which is preliminary data.</text>
</comment>
<reference evidence="1 2" key="1">
    <citation type="submission" date="2017-09" db="EMBL/GenBank/DDBJ databases">
        <title>Large-scale bioinformatics analysis of Bacillus genomes uncovers conserved roles of natural products in bacterial physiology.</title>
        <authorList>
            <consortium name="Agbiome Team Llc"/>
            <person name="Bleich R.M."/>
            <person name="Grubbs K.J."/>
            <person name="Santa Maria K.C."/>
            <person name="Allen S.E."/>
            <person name="Farag S."/>
            <person name="Shank E.A."/>
            <person name="Bowers A."/>
        </authorList>
    </citation>
    <scope>NUCLEOTIDE SEQUENCE [LARGE SCALE GENOMIC DNA]</scope>
    <source>
        <strain evidence="1 2">AFS060060</strain>
    </source>
</reference>
<gene>
    <name evidence="1" type="ORF">COK99_01160</name>
</gene>
<evidence type="ECO:0000313" key="2">
    <source>
        <dbReference type="Proteomes" id="UP000223366"/>
    </source>
</evidence>
<evidence type="ECO:0000313" key="1">
    <source>
        <dbReference type="EMBL" id="PFV35657.1"/>
    </source>
</evidence>
<dbReference type="Proteomes" id="UP000223366">
    <property type="component" value="Unassembled WGS sequence"/>
</dbReference>
<dbReference type="RefSeq" id="WP_098205258.1">
    <property type="nucleotide sequence ID" value="NZ_NTYX01000011.1"/>
</dbReference>
<dbReference type="AlphaFoldDB" id="A0A9X7GFS6"/>